<gene>
    <name evidence="1" type="ORF">ARMSODRAFT_162368</name>
</gene>
<evidence type="ECO:0000313" key="1">
    <source>
        <dbReference type="EMBL" id="PBK69416.1"/>
    </source>
</evidence>
<organism evidence="1 2">
    <name type="scientific">Armillaria solidipes</name>
    <dbReference type="NCBI Taxonomy" id="1076256"/>
    <lineage>
        <taxon>Eukaryota</taxon>
        <taxon>Fungi</taxon>
        <taxon>Dikarya</taxon>
        <taxon>Basidiomycota</taxon>
        <taxon>Agaricomycotina</taxon>
        <taxon>Agaricomycetes</taxon>
        <taxon>Agaricomycetidae</taxon>
        <taxon>Agaricales</taxon>
        <taxon>Marasmiineae</taxon>
        <taxon>Physalacriaceae</taxon>
        <taxon>Armillaria</taxon>
    </lineage>
</organism>
<proteinExistence type="predicted"/>
<keyword evidence="2" id="KW-1185">Reference proteome</keyword>
<dbReference type="Proteomes" id="UP000218334">
    <property type="component" value="Unassembled WGS sequence"/>
</dbReference>
<name>A0A2H3C292_9AGAR</name>
<accession>A0A2H3C292</accession>
<evidence type="ECO:0000313" key="2">
    <source>
        <dbReference type="Proteomes" id="UP000218334"/>
    </source>
</evidence>
<dbReference type="EMBL" id="KZ293429">
    <property type="protein sequence ID" value="PBK69416.1"/>
    <property type="molecule type" value="Genomic_DNA"/>
</dbReference>
<protein>
    <submittedName>
        <fullName evidence="1">Uncharacterized protein</fullName>
    </submittedName>
</protein>
<dbReference type="AlphaFoldDB" id="A0A2H3C292"/>
<reference evidence="2" key="1">
    <citation type="journal article" date="2017" name="Nat. Ecol. Evol.">
        <title>Genome expansion and lineage-specific genetic innovations in the forest pathogenic fungi Armillaria.</title>
        <authorList>
            <person name="Sipos G."/>
            <person name="Prasanna A.N."/>
            <person name="Walter M.C."/>
            <person name="O'Connor E."/>
            <person name="Balint B."/>
            <person name="Krizsan K."/>
            <person name="Kiss B."/>
            <person name="Hess J."/>
            <person name="Varga T."/>
            <person name="Slot J."/>
            <person name="Riley R."/>
            <person name="Boka B."/>
            <person name="Rigling D."/>
            <person name="Barry K."/>
            <person name="Lee J."/>
            <person name="Mihaltcheva S."/>
            <person name="LaButti K."/>
            <person name="Lipzen A."/>
            <person name="Waldron R."/>
            <person name="Moloney N.M."/>
            <person name="Sperisen C."/>
            <person name="Kredics L."/>
            <person name="Vagvoelgyi C."/>
            <person name="Patrignani A."/>
            <person name="Fitzpatrick D."/>
            <person name="Nagy I."/>
            <person name="Doyle S."/>
            <person name="Anderson J.B."/>
            <person name="Grigoriev I.V."/>
            <person name="Gueldener U."/>
            <person name="Muensterkoetter M."/>
            <person name="Nagy L.G."/>
        </authorList>
    </citation>
    <scope>NUCLEOTIDE SEQUENCE [LARGE SCALE GENOMIC DNA]</scope>
    <source>
        <strain evidence="2">28-4</strain>
    </source>
</reference>
<sequence length="150" mass="17346">MERPPVQYRCSCYLSRHRSASLVNVWCNEPQERSGSFATISMTRGGNESLIESGRPCVLHPFGCTQTSGMPRPKRTWHHPVRRHAIWLKFRGPFFTLFHLTILASSREDNLSGNSQYEPLSIFLVSNFFKKKFPIPHSYGECQNVDPEFR</sequence>